<evidence type="ECO:0000313" key="2">
    <source>
        <dbReference type="EMBL" id="MRH79007.1"/>
    </source>
</evidence>
<evidence type="ECO:0000313" key="3">
    <source>
        <dbReference type="Proteomes" id="UP000433788"/>
    </source>
</evidence>
<accession>A0A6N7QXE9</accession>
<keyword evidence="3" id="KW-1185">Reference proteome</keyword>
<dbReference type="Gene3D" id="3.40.1620.10">
    <property type="entry name" value="YefM-like domain"/>
    <property type="match status" value="1"/>
</dbReference>
<evidence type="ECO:0000256" key="1">
    <source>
        <dbReference type="ARBA" id="ARBA00009981"/>
    </source>
</evidence>
<dbReference type="Proteomes" id="UP000433788">
    <property type="component" value="Unassembled WGS sequence"/>
</dbReference>
<dbReference type="AlphaFoldDB" id="A0A6N7QXE9"/>
<comment type="similarity">
    <text evidence="1">Belongs to the phD/YefM antitoxin family.</text>
</comment>
<comment type="caution">
    <text evidence="2">The sequence shown here is derived from an EMBL/GenBank/DDBJ whole genome shotgun (WGS) entry which is preliminary data.</text>
</comment>
<dbReference type="EMBL" id="WJPP01000005">
    <property type="protein sequence ID" value="MRH79007.1"/>
    <property type="molecule type" value="Genomic_DNA"/>
</dbReference>
<organism evidence="2 3">
    <name type="scientific">Spiribacter salilacus</name>
    <dbReference type="NCBI Taxonomy" id="2664894"/>
    <lineage>
        <taxon>Bacteria</taxon>
        <taxon>Pseudomonadati</taxon>
        <taxon>Pseudomonadota</taxon>
        <taxon>Gammaproteobacteria</taxon>
        <taxon>Chromatiales</taxon>
        <taxon>Ectothiorhodospiraceae</taxon>
        <taxon>Spiribacter</taxon>
    </lineage>
</organism>
<proteinExistence type="inferred from homology"/>
<dbReference type="InterPro" id="IPR036165">
    <property type="entry name" value="YefM-like_sf"/>
</dbReference>
<reference evidence="2 3" key="1">
    <citation type="submission" date="2019-11" db="EMBL/GenBank/DDBJ databases">
        <authorList>
            <person name="Zhang X.Y."/>
        </authorList>
    </citation>
    <scope>NUCLEOTIDE SEQUENCE [LARGE SCALE GENOMIC DNA]</scope>
    <source>
        <strain evidence="2 3">C176</strain>
    </source>
</reference>
<protein>
    <submittedName>
        <fullName evidence="2">Type II toxin-antitoxin system Phd/YefM family antitoxin</fullName>
    </submittedName>
</protein>
<dbReference type="SUPFAM" id="SSF143120">
    <property type="entry name" value="YefM-like"/>
    <property type="match status" value="1"/>
</dbReference>
<gene>
    <name evidence="2" type="ORF">GH984_09870</name>
</gene>
<sequence>MSTITPSWLRANLYKVLDQVIETGEVVEISRRGRVIRLSAEPIRDLRVLEPHPEYLVGDPDEIAEIDWSDEWQP</sequence>
<name>A0A6N7QXE9_9GAMM</name>